<dbReference type="SUPFAM" id="SSF57756">
    <property type="entry name" value="Retrovirus zinc finger-like domains"/>
    <property type="match status" value="1"/>
</dbReference>
<evidence type="ECO:0000313" key="4">
    <source>
        <dbReference type="EMBL" id="JAA64579.1"/>
    </source>
</evidence>
<accession>L7MMI2</accession>
<dbReference type="GO" id="GO:0003676">
    <property type="term" value="F:nucleic acid binding"/>
    <property type="evidence" value="ECO:0007669"/>
    <property type="project" value="InterPro"/>
</dbReference>
<dbReference type="SMART" id="SM00343">
    <property type="entry name" value="ZnF_C2HC"/>
    <property type="match status" value="1"/>
</dbReference>
<sequence length="110" mass="12609">MPPATAPLLTYAEAVRTHATAVSYSPRPYPQPATQYFSVPSRYKNPQVNVRKSSVWRTHDNQPLCYHCGEPGHLYRDCSDRHMGLPVFRPDARRPRDGERPRAIAEYLES</sequence>
<evidence type="ECO:0000256" key="1">
    <source>
        <dbReference type="PROSITE-ProRule" id="PRU00047"/>
    </source>
</evidence>
<keyword evidence="1" id="KW-0862">Zinc</keyword>
<keyword evidence="1" id="KW-0479">Metal-binding</keyword>
<evidence type="ECO:0000256" key="2">
    <source>
        <dbReference type="SAM" id="MobiDB-lite"/>
    </source>
</evidence>
<organism evidence="4">
    <name type="scientific">Rhipicephalus pulchellus</name>
    <name type="common">Yellow backed tick</name>
    <name type="synonym">Dermacentor pulchellus</name>
    <dbReference type="NCBI Taxonomy" id="72859"/>
    <lineage>
        <taxon>Eukaryota</taxon>
        <taxon>Metazoa</taxon>
        <taxon>Ecdysozoa</taxon>
        <taxon>Arthropoda</taxon>
        <taxon>Chelicerata</taxon>
        <taxon>Arachnida</taxon>
        <taxon>Acari</taxon>
        <taxon>Parasitiformes</taxon>
        <taxon>Ixodida</taxon>
        <taxon>Ixodoidea</taxon>
        <taxon>Ixodidae</taxon>
        <taxon>Rhipicephalinae</taxon>
        <taxon>Rhipicephalus</taxon>
        <taxon>Rhipicephalus</taxon>
    </lineage>
</organism>
<dbReference type="GO" id="GO:0008270">
    <property type="term" value="F:zinc ion binding"/>
    <property type="evidence" value="ECO:0007669"/>
    <property type="project" value="UniProtKB-KW"/>
</dbReference>
<reference evidence="4" key="2">
    <citation type="journal article" date="2015" name="J. Proteomics">
        <title>Sexual differences in the sialomes of the zebra tick, Rhipicephalus pulchellus.</title>
        <authorList>
            <person name="Tan A.W."/>
            <person name="Francischetti I.M."/>
            <person name="Slovak M."/>
            <person name="Kini R.M."/>
            <person name="Ribeiro J.M."/>
        </authorList>
    </citation>
    <scope>NUCLEOTIDE SEQUENCE</scope>
    <source>
        <tissue evidence="4">Salivary gland</tissue>
    </source>
</reference>
<reference evidence="4" key="1">
    <citation type="submission" date="2012-11" db="EMBL/GenBank/DDBJ databases">
        <authorList>
            <person name="Lucero-Rivera Y.E."/>
            <person name="Tovar-Ramirez D."/>
        </authorList>
    </citation>
    <scope>NUCLEOTIDE SEQUENCE</scope>
    <source>
        <tissue evidence="4">Salivary gland</tissue>
    </source>
</reference>
<dbReference type="Gene3D" id="4.10.60.10">
    <property type="entry name" value="Zinc finger, CCHC-type"/>
    <property type="match status" value="1"/>
</dbReference>
<feature type="compositionally biased region" description="Basic and acidic residues" evidence="2">
    <location>
        <begin position="90"/>
        <end position="103"/>
    </location>
</feature>
<dbReference type="PROSITE" id="PS50158">
    <property type="entry name" value="ZF_CCHC"/>
    <property type="match status" value="1"/>
</dbReference>
<proteinExistence type="evidence at transcript level"/>
<feature type="domain" description="CCHC-type" evidence="3">
    <location>
        <begin position="65"/>
        <end position="78"/>
    </location>
</feature>
<name>L7MMI2_RHIPC</name>
<keyword evidence="1" id="KW-0863">Zinc-finger</keyword>
<dbReference type="Pfam" id="PF00098">
    <property type="entry name" value="zf-CCHC"/>
    <property type="match status" value="1"/>
</dbReference>
<dbReference type="AlphaFoldDB" id="L7MMI2"/>
<dbReference type="EMBL" id="GACK01000455">
    <property type="protein sequence ID" value="JAA64579.1"/>
    <property type="molecule type" value="mRNA"/>
</dbReference>
<dbReference type="InterPro" id="IPR001878">
    <property type="entry name" value="Znf_CCHC"/>
</dbReference>
<feature type="non-terminal residue" evidence="4">
    <location>
        <position position="110"/>
    </location>
</feature>
<protein>
    <recommendedName>
        <fullName evidence="3">CCHC-type domain-containing protein</fullName>
    </recommendedName>
</protein>
<evidence type="ECO:0000259" key="3">
    <source>
        <dbReference type="PROSITE" id="PS50158"/>
    </source>
</evidence>
<feature type="region of interest" description="Disordered" evidence="2">
    <location>
        <begin position="88"/>
        <end position="110"/>
    </location>
</feature>
<dbReference type="InterPro" id="IPR036875">
    <property type="entry name" value="Znf_CCHC_sf"/>
</dbReference>